<accession>A0A1S8BHP6</accession>
<gene>
    <name evidence="5" type="ORF">BK809_0007108</name>
</gene>
<dbReference type="Gene3D" id="3.90.245.10">
    <property type="entry name" value="Ribonucleoside hydrolase-like"/>
    <property type="match status" value="1"/>
</dbReference>
<dbReference type="AlphaFoldDB" id="A0A1S8BHP6"/>
<dbReference type="GO" id="GO:0005829">
    <property type="term" value="C:cytosol"/>
    <property type="evidence" value="ECO:0007669"/>
    <property type="project" value="TreeGrafter"/>
</dbReference>
<comment type="caution">
    <text evidence="5">The sequence shown here is derived from an EMBL/GenBank/DDBJ whole genome shotgun (WGS) entry which is preliminary data.</text>
</comment>
<dbReference type="SUPFAM" id="SSF53590">
    <property type="entry name" value="Nucleoside hydrolase"/>
    <property type="match status" value="1"/>
</dbReference>
<dbReference type="EMBL" id="MSZU01000076">
    <property type="protein sequence ID" value="OMP87022.1"/>
    <property type="molecule type" value="Genomic_DNA"/>
</dbReference>
<dbReference type="Proteomes" id="UP000190776">
    <property type="component" value="Unassembled WGS sequence"/>
</dbReference>
<proteinExistence type="inferred from homology"/>
<reference evidence="5 6" key="1">
    <citation type="submission" date="2017-01" db="EMBL/GenBank/DDBJ databases">
        <title>Draft genome sequence of Diplodia seriata F98.1, a fungal species involved in grapevine trunk diseases.</title>
        <authorList>
            <person name="Robert-Siegwald G."/>
            <person name="Vallet J."/>
            <person name="Abou-Mansour E."/>
            <person name="Xu J."/>
            <person name="Rey P."/>
            <person name="Bertsch C."/>
            <person name="Rego C."/>
            <person name="Larignon P."/>
            <person name="Fontaine F."/>
            <person name="Lebrun M.-H."/>
        </authorList>
    </citation>
    <scope>NUCLEOTIDE SEQUENCE [LARGE SCALE GENOMIC DNA]</scope>
    <source>
        <strain evidence="5 6">F98.1</strain>
    </source>
</reference>
<dbReference type="PANTHER" id="PTHR12304">
    <property type="entry name" value="INOSINE-URIDINE PREFERRING NUCLEOSIDE HYDROLASE"/>
    <property type="match status" value="1"/>
</dbReference>
<evidence type="ECO:0000256" key="3">
    <source>
        <dbReference type="ARBA" id="ARBA00023295"/>
    </source>
</evidence>
<evidence type="ECO:0000256" key="2">
    <source>
        <dbReference type="ARBA" id="ARBA00022801"/>
    </source>
</evidence>
<dbReference type="STRING" id="420778.A0A1S8BHP6"/>
<keyword evidence="2" id="KW-0378">Hydrolase</keyword>
<dbReference type="InterPro" id="IPR023186">
    <property type="entry name" value="IUNH"/>
</dbReference>
<dbReference type="Pfam" id="PF01156">
    <property type="entry name" value="IU_nuc_hydro"/>
    <property type="match status" value="1"/>
</dbReference>
<protein>
    <submittedName>
        <fullName evidence="5">Uridine nucleosidase</fullName>
    </submittedName>
</protein>
<dbReference type="PANTHER" id="PTHR12304:SF4">
    <property type="entry name" value="URIDINE NUCLEOSIDASE"/>
    <property type="match status" value="1"/>
</dbReference>
<keyword evidence="3" id="KW-0326">Glycosidase</keyword>
<dbReference type="GO" id="GO:0006152">
    <property type="term" value="P:purine nucleoside catabolic process"/>
    <property type="evidence" value="ECO:0007669"/>
    <property type="project" value="TreeGrafter"/>
</dbReference>
<organism evidence="5 6">
    <name type="scientific">Diplodia seriata</name>
    <dbReference type="NCBI Taxonomy" id="420778"/>
    <lineage>
        <taxon>Eukaryota</taxon>
        <taxon>Fungi</taxon>
        <taxon>Dikarya</taxon>
        <taxon>Ascomycota</taxon>
        <taxon>Pezizomycotina</taxon>
        <taxon>Dothideomycetes</taxon>
        <taxon>Dothideomycetes incertae sedis</taxon>
        <taxon>Botryosphaeriales</taxon>
        <taxon>Botryosphaeriaceae</taxon>
        <taxon>Diplodia</taxon>
    </lineage>
</organism>
<evidence type="ECO:0000313" key="6">
    <source>
        <dbReference type="Proteomes" id="UP000190776"/>
    </source>
</evidence>
<sequence length="314" mass="33531">MAAESASATPLWLDVDPGESGLDGTTIMPKPVRAAVRDVDSVEAMYKALITTPPKTAWLIATGTLTNAARVIKEHPDLAGHLKGFSIMGGAIGGGFTDAPLGRVAGEGERVGNWTPYAEFNCDPEAAQFLLTHPVIAPKTTIMPLDVTHQVLGTPEVQSKLLGLPGGIPARDSPEKPLPTPIRALFHEIMTFFAKTYAEEFDLTAGPPLHDPLAVAAAFVPDIFVDNGGERFSVHVVTDGEHRADPAMNLADAEAVGQLGRTLVTKVGEGEEGVRIPRTLDVPRFWDLIDQALGKAEEVSPLPALGNDWWKTRE</sequence>
<comment type="similarity">
    <text evidence="1">Belongs to the IUNH family.</text>
</comment>
<feature type="domain" description="Inosine/uridine-preferring nucleoside hydrolase" evidence="4">
    <location>
        <begin position="18"/>
        <end position="287"/>
    </location>
</feature>
<dbReference type="GO" id="GO:0008477">
    <property type="term" value="F:purine nucleosidase activity"/>
    <property type="evidence" value="ECO:0007669"/>
    <property type="project" value="TreeGrafter"/>
</dbReference>
<dbReference type="OrthoDB" id="432381at2759"/>
<dbReference type="InterPro" id="IPR036452">
    <property type="entry name" value="Ribo_hydro-like"/>
</dbReference>
<evidence type="ECO:0000313" key="5">
    <source>
        <dbReference type="EMBL" id="OMP87022.1"/>
    </source>
</evidence>
<name>A0A1S8BHP6_9PEZI</name>
<evidence type="ECO:0000256" key="1">
    <source>
        <dbReference type="ARBA" id="ARBA00009176"/>
    </source>
</evidence>
<dbReference type="InterPro" id="IPR001910">
    <property type="entry name" value="Inosine/uridine_hydrolase_dom"/>
</dbReference>
<evidence type="ECO:0000259" key="4">
    <source>
        <dbReference type="Pfam" id="PF01156"/>
    </source>
</evidence>